<feature type="compositionally biased region" description="Polar residues" evidence="1">
    <location>
        <begin position="21"/>
        <end position="38"/>
    </location>
</feature>
<evidence type="ECO:0000256" key="1">
    <source>
        <dbReference type="SAM" id="MobiDB-lite"/>
    </source>
</evidence>
<name>A0AAN8PCE8_POLSC</name>
<accession>A0AAN8PCE8</accession>
<dbReference type="Proteomes" id="UP001372834">
    <property type="component" value="Unassembled WGS sequence"/>
</dbReference>
<dbReference type="GO" id="GO:0031514">
    <property type="term" value="C:motile cilium"/>
    <property type="evidence" value="ECO:0007669"/>
    <property type="project" value="TreeGrafter"/>
</dbReference>
<dbReference type="PANTHER" id="PTHR35249">
    <property type="entry name" value="DYNEIN REGULATORY COMPLEX SUBUNIT 7"/>
    <property type="match status" value="1"/>
</dbReference>
<proteinExistence type="predicted"/>
<sequence length="189" mass="21796">MYASQKALQNNMSEEFEQEELGSTSEESILGETDNQTHGVDAFQPPEKTEVSKSRVPDVPPGIVTEQHLEDIAHDLGLIKLCWNDVPQVDYEERMHYPLSYLKNNEKEKLLLWYSENFRQQFCEKYPDRRPLLLACDNECGIQKMVCTTVRPTTLKFSEFLTWDGCAKFVAEHLSYEILENPTVLVSST</sequence>
<feature type="compositionally biased region" description="Basic and acidic residues" evidence="1">
    <location>
        <begin position="47"/>
        <end position="56"/>
    </location>
</feature>
<organism evidence="2 3">
    <name type="scientific">Polyplax serrata</name>
    <name type="common">Common mouse louse</name>
    <dbReference type="NCBI Taxonomy" id="468196"/>
    <lineage>
        <taxon>Eukaryota</taxon>
        <taxon>Metazoa</taxon>
        <taxon>Ecdysozoa</taxon>
        <taxon>Arthropoda</taxon>
        <taxon>Hexapoda</taxon>
        <taxon>Insecta</taxon>
        <taxon>Pterygota</taxon>
        <taxon>Neoptera</taxon>
        <taxon>Paraneoptera</taxon>
        <taxon>Psocodea</taxon>
        <taxon>Troctomorpha</taxon>
        <taxon>Phthiraptera</taxon>
        <taxon>Anoplura</taxon>
        <taxon>Polyplacidae</taxon>
        <taxon>Polyplax</taxon>
    </lineage>
</organism>
<dbReference type="EMBL" id="JAWJWE010000003">
    <property type="protein sequence ID" value="KAK6639011.1"/>
    <property type="molecule type" value="Genomic_DNA"/>
</dbReference>
<gene>
    <name evidence="2" type="ORF">RUM43_007281</name>
</gene>
<reference evidence="2 3" key="1">
    <citation type="submission" date="2023-10" db="EMBL/GenBank/DDBJ databases">
        <title>Genomes of two closely related lineages of the louse Polyplax serrata with different host specificities.</title>
        <authorList>
            <person name="Martinu J."/>
            <person name="Tarabai H."/>
            <person name="Stefka J."/>
            <person name="Hypsa V."/>
        </authorList>
    </citation>
    <scope>NUCLEOTIDE SEQUENCE [LARGE SCALE GENOMIC DNA]</scope>
    <source>
        <strain evidence="2">HR10_N</strain>
    </source>
</reference>
<evidence type="ECO:0000313" key="2">
    <source>
        <dbReference type="EMBL" id="KAK6639011.1"/>
    </source>
</evidence>
<dbReference type="GO" id="GO:0030317">
    <property type="term" value="P:flagellated sperm motility"/>
    <property type="evidence" value="ECO:0007669"/>
    <property type="project" value="TreeGrafter"/>
</dbReference>
<dbReference type="InterPro" id="IPR033551">
    <property type="entry name" value="DRC7/lobo"/>
</dbReference>
<feature type="region of interest" description="Disordered" evidence="1">
    <location>
        <begin position="1"/>
        <end position="58"/>
    </location>
</feature>
<evidence type="ECO:0000313" key="3">
    <source>
        <dbReference type="Proteomes" id="UP001372834"/>
    </source>
</evidence>
<protein>
    <submittedName>
        <fullName evidence="2">Uncharacterized protein</fullName>
    </submittedName>
</protein>
<dbReference type="PANTHER" id="PTHR35249:SF2">
    <property type="entry name" value="DYNEIN REGULATORY COMPLEX SUBUNIT 7"/>
    <property type="match status" value="1"/>
</dbReference>
<comment type="caution">
    <text evidence="2">The sequence shown here is derived from an EMBL/GenBank/DDBJ whole genome shotgun (WGS) entry which is preliminary data.</text>
</comment>
<dbReference type="AlphaFoldDB" id="A0AAN8PCE8"/>
<feature type="compositionally biased region" description="Polar residues" evidence="1">
    <location>
        <begin position="1"/>
        <end position="13"/>
    </location>
</feature>